<reference evidence="2" key="1">
    <citation type="submission" date="2023-10" db="EMBL/GenBank/DDBJ databases">
        <title>Genome assemblies of two species of porcelain crab, Petrolisthes cinctipes and Petrolisthes manimaculis (Anomura: Porcellanidae).</title>
        <authorList>
            <person name="Angst P."/>
        </authorList>
    </citation>
    <scope>NUCLEOTIDE SEQUENCE</scope>
    <source>
        <strain evidence="2">PB745_01</strain>
        <tissue evidence="2">Gill</tissue>
    </source>
</reference>
<evidence type="ECO:0000313" key="3">
    <source>
        <dbReference type="Proteomes" id="UP001286313"/>
    </source>
</evidence>
<feature type="compositionally biased region" description="Basic and acidic residues" evidence="1">
    <location>
        <begin position="1"/>
        <end position="20"/>
    </location>
</feature>
<gene>
    <name evidence="2" type="ORF">Pcinc_041041</name>
</gene>
<evidence type="ECO:0000256" key="1">
    <source>
        <dbReference type="SAM" id="MobiDB-lite"/>
    </source>
</evidence>
<name>A0AAE1BMW9_PETCI</name>
<comment type="caution">
    <text evidence="2">The sequence shown here is derived from an EMBL/GenBank/DDBJ whole genome shotgun (WGS) entry which is preliminary data.</text>
</comment>
<protein>
    <submittedName>
        <fullName evidence="2">Uncharacterized protein</fullName>
    </submittedName>
</protein>
<proteinExistence type="predicted"/>
<evidence type="ECO:0000313" key="2">
    <source>
        <dbReference type="EMBL" id="KAK3852369.1"/>
    </source>
</evidence>
<feature type="region of interest" description="Disordered" evidence="1">
    <location>
        <begin position="1"/>
        <end position="52"/>
    </location>
</feature>
<dbReference type="AlphaFoldDB" id="A0AAE1BMW9"/>
<dbReference type="Proteomes" id="UP001286313">
    <property type="component" value="Unassembled WGS sequence"/>
</dbReference>
<organism evidence="2 3">
    <name type="scientific">Petrolisthes cinctipes</name>
    <name type="common">Flat porcelain crab</name>
    <dbReference type="NCBI Taxonomy" id="88211"/>
    <lineage>
        <taxon>Eukaryota</taxon>
        <taxon>Metazoa</taxon>
        <taxon>Ecdysozoa</taxon>
        <taxon>Arthropoda</taxon>
        <taxon>Crustacea</taxon>
        <taxon>Multicrustacea</taxon>
        <taxon>Malacostraca</taxon>
        <taxon>Eumalacostraca</taxon>
        <taxon>Eucarida</taxon>
        <taxon>Decapoda</taxon>
        <taxon>Pleocyemata</taxon>
        <taxon>Anomura</taxon>
        <taxon>Galatheoidea</taxon>
        <taxon>Porcellanidae</taxon>
        <taxon>Petrolisthes</taxon>
    </lineage>
</organism>
<dbReference type="EMBL" id="JAWQEG010007457">
    <property type="protein sequence ID" value="KAK3852369.1"/>
    <property type="molecule type" value="Genomic_DNA"/>
</dbReference>
<sequence length="113" mass="13321">MKRGRREGDTRRSEVKDNEWSGRGGGQGREKQGQSQGEGRARRRVKGQMEGERDRGWELEMVLVTRWKGGKVTRRWKEGRESSWLKRRGLEEAKRAWGRRGWERKGLEKGKKV</sequence>
<accession>A0AAE1BMW9</accession>
<keyword evidence="3" id="KW-1185">Reference proteome</keyword>